<proteinExistence type="predicted"/>
<evidence type="ECO:0000256" key="1">
    <source>
        <dbReference type="SAM" id="MobiDB-lite"/>
    </source>
</evidence>
<dbReference type="EMBL" id="CP017641">
    <property type="protein sequence ID" value="APZ91847.1"/>
    <property type="molecule type" value="Genomic_DNA"/>
</dbReference>
<evidence type="ECO:0000313" key="2">
    <source>
        <dbReference type="EMBL" id="APZ91847.1"/>
    </source>
</evidence>
<name>A0A1P8WCS4_9PLAN</name>
<evidence type="ECO:0000313" key="3">
    <source>
        <dbReference type="Proteomes" id="UP000187735"/>
    </source>
</evidence>
<accession>A0A1P8WCS4</accession>
<dbReference type="AlphaFoldDB" id="A0A1P8WCS4"/>
<reference evidence="2 3" key="1">
    <citation type="journal article" date="2016" name="Front. Microbiol.">
        <title>Fuerstia marisgermanicae gen. nov., sp. nov., an Unusual Member of the Phylum Planctomycetes from the German Wadden Sea.</title>
        <authorList>
            <person name="Kohn T."/>
            <person name="Heuer A."/>
            <person name="Jogler M."/>
            <person name="Vollmers J."/>
            <person name="Boedeker C."/>
            <person name="Bunk B."/>
            <person name="Rast P."/>
            <person name="Borchert D."/>
            <person name="Glockner I."/>
            <person name="Freese H.M."/>
            <person name="Klenk H.P."/>
            <person name="Overmann J."/>
            <person name="Kaster A.K."/>
            <person name="Rohde M."/>
            <person name="Wiegand S."/>
            <person name="Jogler C."/>
        </authorList>
    </citation>
    <scope>NUCLEOTIDE SEQUENCE [LARGE SCALE GENOMIC DNA]</scope>
    <source>
        <strain evidence="2 3">NH11</strain>
    </source>
</reference>
<feature type="compositionally biased region" description="Basic and acidic residues" evidence="1">
    <location>
        <begin position="298"/>
        <end position="312"/>
    </location>
</feature>
<feature type="region of interest" description="Disordered" evidence="1">
    <location>
        <begin position="257"/>
        <end position="344"/>
    </location>
</feature>
<gene>
    <name evidence="2" type="ORF">Fuma_01443</name>
</gene>
<organism evidence="2 3">
    <name type="scientific">Fuerstiella marisgermanici</name>
    <dbReference type="NCBI Taxonomy" id="1891926"/>
    <lineage>
        <taxon>Bacteria</taxon>
        <taxon>Pseudomonadati</taxon>
        <taxon>Planctomycetota</taxon>
        <taxon>Planctomycetia</taxon>
        <taxon>Planctomycetales</taxon>
        <taxon>Planctomycetaceae</taxon>
        <taxon>Fuerstiella</taxon>
    </lineage>
</organism>
<dbReference type="KEGG" id="fmr:Fuma_01443"/>
<protein>
    <submittedName>
        <fullName evidence="2">Uncharacterized protein</fullName>
    </submittedName>
</protein>
<feature type="compositionally biased region" description="Gly residues" evidence="1">
    <location>
        <begin position="265"/>
        <end position="297"/>
    </location>
</feature>
<keyword evidence="3" id="KW-1185">Reference proteome</keyword>
<dbReference type="Proteomes" id="UP000187735">
    <property type="component" value="Chromosome"/>
</dbReference>
<sequence>MLDQFLSYCHALSSTVVLNSTSSLKSASRQNRRRRAAIDRLPQQVNVLETRRMLSAENPLPTFTMLEGESGVLFVEVDDAPGGGELVVIITVEGESSPSHELEMLPGSWEVFDLNTLIPPNSSKDVTVKIRETEVMLDANGAPHMTQFQYTSQTVSVPGVELVAHEFNAIDGHMSVLSGDVDMTNPMGTVTLVYRVAGTSQWTDMTELSDSNDGFFAEIINEANGETDFEFATRTSMFGVNVYSAIHTIEDFPAYVPGDYDPDGGDGTGGDGTGGDGTGGDVGGIDEGMGEDGMGGGVHDDTTDDGAMHDDGMGYTGDGMDGDLAWTGAGDDDDEDFWGDYPGA</sequence>
<dbReference type="RefSeq" id="WP_145944029.1">
    <property type="nucleotide sequence ID" value="NZ_CP017641.1"/>
</dbReference>